<accession>A0AA96LS19</accession>
<dbReference type="Pfam" id="PF00528">
    <property type="entry name" value="BPD_transp_1"/>
    <property type="match status" value="1"/>
</dbReference>
<evidence type="ECO:0000313" key="9">
    <source>
        <dbReference type="EMBL" id="WNR47010.1"/>
    </source>
</evidence>
<evidence type="ECO:0000256" key="3">
    <source>
        <dbReference type="ARBA" id="ARBA00022475"/>
    </source>
</evidence>
<gene>
    <name evidence="9" type="ORF">MJB10_08300</name>
</gene>
<evidence type="ECO:0000256" key="4">
    <source>
        <dbReference type="ARBA" id="ARBA00022692"/>
    </source>
</evidence>
<feature type="transmembrane region" description="Helical" evidence="7">
    <location>
        <begin position="242"/>
        <end position="263"/>
    </location>
</feature>
<keyword evidence="2 7" id="KW-0813">Transport</keyword>
<reference evidence="9" key="1">
    <citation type="submission" date="2022-02" db="EMBL/GenBank/DDBJ databases">
        <title>Paenibacillus sp. MBLB1832 Whole Genome Shotgun Sequencing.</title>
        <authorList>
            <person name="Hwang C.Y."/>
            <person name="Cho E.-S."/>
            <person name="Seo M.-J."/>
        </authorList>
    </citation>
    <scope>NUCLEOTIDE SEQUENCE</scope>
    <source>
        <strain evidence="9">MBLB1832</strain>
    </source>
</reference>
<evidence type="ECO:0000256" key="2">
    <source>
        <dbReference type="ARBA" id="ARBA00022448"/>
    </source>
</evidence>
<organism evidence="9 10">
    <name type="scientific">Paenibacillus roseopurpureus</name>
    <dbReference type="NCBI Taxonomy" id="2918901"/>
    <lineage>
        <taxon>Bacteria</taxon>
        <taxon>Bacillati</taxon>
        <taxon>Bacillota</taxon>
        <taxon>Bacilli</taxon>
        <taxon>Bacillales</taxon>
        <taxon>Paenibacillaceae</taxon>
        <taxon>Paenibacillus</taxon>
    </lineage>
</organism>
<dbReference type="CDD" id="cd06261">
    <property type="entry name" value="TM_PBP2"/>
    <property type="match status" value="1"/>
</dbReference>
<feature type="domain" description="ABC transmembrane type-1" evidence="8">
    <location>
        <begin position="74"/>
        <end position="263"/>
    </location>
</feature>
<comment type="subcellular location">
    <subcellularLocation>
        <location evidence="1 7">Cell membrane</location>
        <topology evidence="1 7">Multi-pass membrane protein</topology>
    </subcellularLocation>
</comment>
<dbReference type="AlphaFoldDB" id="A0AA96LS19"/>
<dbReference type="SUPFAM" id="SSF161098">
    <property type="entry name" value="MetI-like"/>
    <property type="match status" value="1"/>
</dbReference>
<evidence type="ECO:0000256" key="5">
    <source>
        <dbReference type="ARBA" id="ARBA00022989"/>
    </source>
</evidence>
<feature type="transmembrane region" description="Helical" evidence="7">
    <location>
        <begin position="111"/>
        <end position="132"/>
    </location>
</feature>
<keyword evidence="4 7" id="KW-0812">Transmembrane</keyword>
<comment type="similarity">
    <text evidence="7">Belongs to the binding-protein-dependent transport system permease family.</text>
</comment>
<feature type="transmembrane region" description="Helical" evidence="7">
    <location>
        <begin position="184"/>
        <end position="207"/>
    </location>
</feature>
<dbReference type="GO" id="GO:0005886">
    <property type="term" value="C:plasma membrane"/>
    <property type="evidence" value="ECO:0007669"/>
    <property type="project" value="UniProtKB-SubCell"/>
</dbReference>
<evidence type="ECO:0000313" key="10">
    <source>
        <dbReference type="Proteomes" id="UP001304650"/>
    </source>
</evidence>
<dbReference type="Proteomes" id="UP001304650">
    <property type="component" value="Chromosome"/>
</dbReference>
<dbReference type="RefSeq" id="WP_314805527.1">
    <property type="nucleotide sequence ID" value="NZ_CP130319.1"/>
</dbReference>
<dbReference type="PANTHER" id="PTHR43744:SF12">
    <property type="entry name" value="ABC TRANSPORTER PERMEASE PROTEIN MG189-RELATED"/>
    <property type="match status" value="1"/>
</dbReference>
<feature type="transmembrane region" description="Helical" evidence="7">
    <location>
        <begin position="80"/>
        <end position="99"/>
    </location>
</feature>
<evidence type="ECO:0000256" key="6">
    <source>
        <dbReference type="ARBA" id="ARBA00023136"/>
    </source>
</evidence>
<protein>
    <submittedName>
        <fullName evidence="9">Carbohydrate ABC transporter permease</fullName>
    </submittedName>
</protein>
<keyword evidence="5 7" id="KW-1133">Transmembrane helix</keyword>
<dbReference type="EMBL" id="CP130319">
    <property type="protein sequence ID" value="WNR47010.1"/>
    <property type="molecule type" value="Genomic_DNA"/>
</dbReference>
<evidence type="ECO:0000256" key="7">
    <source>
        <dbReference type="RuleBase" id="RU363032"/>
    </source>
</evidence>
<feature type="transmembrane region" description="Helical" evidence="7">
    <location>
        <begin position="144"/>
        <end position="163"/>
    </location>
</feature>
<dbReference type="GO" id="GO:0055085">
    <property type="term" value="P:transmembrane transport"/>
    <property type="evidence" value="ECO:0007669"/>
    <property type="project" value="InterPro"/>
</dbReference>
<keyword evidence="3" id="KW-1003">Cell membrane</keyword>
<dbReference type="Gene3D" id="1.10.3720.10">
    <property type="entry name" value="MetI-like"/>
    <property type="match status" value="1"/>
</dbReference>
<keyword evidence="6 7" id="KW-0472">Membrane</keyword>
<dbReference type="KEGG" id="proo:MJB10_08300"/>
<sequence>MNSTKLSVSKLVTTALLGLFSLLFLIPLIWMVSAASKFETEVLVYPIQWIPTKWNFLGNFEQVWLGKVPFTLFYLNSIKLSLIMTLTTLLFSSMAAYAFTKLQFTGRNLAFGLLLSFMIIPSEATLVPRYLLLKWFGLYNTHGGLIFMGMFSIYFTFLLRQFMMGIHNDFIEAAKIDGAGYWRVFWGIMLPLSKPILATVGIIKFIWSWNDYQNPLIFLIKRDLYPIPLGLQLFRNDFADNYAVLMMASLSAILPLLLVFILLQKQVIKGISLGGVKG</sequence>
<dbReference type="InterPro" id="IPR000515">
    <property type="entry name" value="MetI-like"/>
</dbReference>
<keyword evidence="10" id="KW-1185">Reference proteome</keyword>
<name>A0AA96LS19_9BACL</name>
<evidence type="ECO:0000256" key="1">
    <source>
        <dbReference type="ARBA" id="ARBA00004651"/>
    </source>
</evidence>
<dbReference type="PANTHER" id="PTHR43744">
    <property type="entry name" value="ABC TRANSPORTER PERMEASE PROTEIN MG189-RELATED-RELATED"/>
    <property type="match status" value="1"/>
</dbReference>
<proteinExistence type="inferred from homology"/>
<dbReference type="PROSITE" id="PS50928">
    <property type="entry name" value="ABC_TM1"/>
    <property type="match status" value="1"/>
</dbReference>
<dbReference type="InterPro" id="IPR035906">
    <property type="entry name" value="MetI-like_sf"/>
</dbReference>
<evidence type="ECO:0000259" key="8">
    <source>
        <dbReference type="PROSITE" id="PS50928"/>
    </source>
</evidence>